<feature type="binding site" evidence="12">
    <location>
        <position position="211"/>
    </location>
    <ligand>
        <name>NAD(+)</name>
        <dbReference type="ChEBI" id="CHEBI:57540"/>
    </ligand>
</feature>
<feature type="active site" description="Proton acceptor" evidence="11">
    <location>
        <position position="453"/>
    </location>
</feature>
<dbReference type="Pfam" id="PF07992">
    <property type="entry name" value="Pyr_redox_2"/>
    <property type="match status" value="1"/>
</dbReference>
<evidence type="ECO:0000259" key="16">
    <source>
        <dbReference type="Pfam" id="PF07992"/>
    </source>
</evidence>
<dbReference type="Pfam" id="PF02852">
    <property type="entry name" value="Pyr_redox_dim"/>
    <property type="match status" value="1"/>
</dbReference>
<evidence type="ECO:0000256" key="11">
    <source>
        <dbReference type="PIRSR" id="PIRSR000350-2"/>
    </source>
</evidence>
<keyword evidence="4 14" id="KW-0285">Flavoprotein</keyword>
<keyword evidence="12" id="KW-0547">Nucleotide-binding</keyword>
<dbReference type="InterPro" id="IPR012999">
    <property type="entry name" value="Pyr_OxRdtase_I_AS"/>
</dbReference>
<feature type="binding site" evidence="12">
    <location>
        <position position="58"/>
    </location>
    <ligand>
        <name>FAD</name>
        <dbReference type="ChEBI" id="CHEBI:57692"/>
    </ligand>
</feature>
<dbReference type="GO" id="GO:0050660">
    <property type="term" value="F:flavin adenine dinucleotide binding"/>
    <property type="evidence" value="ECO:0007669"/>
    <property type="project" value="InterPro"/>
</dbReference>
<dbReference type="Gene3D" id="3.50.50.60">
    <property type="entry name" value="FAD/NAD(P)-binding domain"/>
    <property type="match status" value="2"/>
</dbReference>
<feature type="domain" description="Pyridine nucleotide-disulphide oxidoreductase dimerisation" evidence="15">
    <location>
        <begin position="355"/>
        <end position="464"/>
    </location>
</feature>
<dbReference type="GO" id="GO:0005737">
    <property type="term" value="C:cytoplasm"/>
    <property type="evidence" value="ECO:0007669"/>
    <property type="project" value="UniProtKB-ARBA"/>
</dbReference>
<dbReference type="InterPro" id="IPR004099">
    <property type="entry name" value="Pyr_nucl-diS_OxRdtase_dimer"/>
</dbReference>
<dbReference type="PRINTS" id="PR00368">
    <property type="entry name" value="FADPNR"/>
</dbReference>
<dbReference type="InterPro" id="IPR001100">
    <property type="entry name" value="Pyr_nuc-diS_OxRdtase"/>
</dbReference>
<evidence type="ECO:0000256" key="10">
    <source>
        <dbReference type="ARBA" id="ARBA00049187"/>
    </source>
</evidence>
<feature type="binding site" evidence="12">
    <location>
        <begin position="327"/>
        <end position="330"/>
    </location>
    <ligand>
        <name>FAD</name>
        <dbReference type="ChEBI" id="CHEBI:57692"/>
    </ligand>
</feature>
<comment type="cofactor">
    <cofactor evidence="12 14">
        <name>FAD</name>
        <dbReference type="ChEBI" id="CHEBI:57692"/>
    </cofactor>
    <text evidence="12 14">Binds 1 FAD per subunit.</text>
</comment>
<evidence type="ECO:0000256" key="5">
    <source>
        <dbReference type="ARBA" id="ARBA00022827"/>
    </source>
</evidence>
<dbReference type="PATRIC" id="fig|864069.3.peg.6346"/>
<dbReference type="PANTHER" id="PTHR22912">
    <property type="entry name" value="DISULFIDE OXIDOREDUCTASE"/>
    <property type="match status" value="1"/>
</dbReference>
<protein>
    <recommendedName>
        <fullName evidence="3 14">Dihydrolipoyl dehydrogenase</fullName>
        <ecNumber evidence="2 14">1.8.1.4</ecNumber>
    </recommendedName>
</protein>
<dbReference type="NCBIfam" id="TIGR01350">
    <property type="entry name" value="lipoamide_DH"/>
    <property type="match status" value="1"/>
</dbReference>
<feature type="disulfide bond" description="Redox-active" evidence="13">
    <location>
        <begin position="49"/>
        <end position="54"/>
    </location>
</feature>
<feature type="binding site" evidence="12">
    <location>
        <begin position="151"/>
        <end position="153"/>
    </location>
    <ligand>
        <name>FAD</name>
        <dbReference type="ChEBI" id="CHEBI:57692"/>
    </ligand>
</feature>
<evidence type="ECO:0000256" key="9">
    <source>
        <dbReference type="ARBA" id="ARBA00023284"/>
    </source>
</evidence>
<evidence type="ECO:0000256" key="7">
    <source>
        <dbReference type="ARBA" id="ARBA00023027"/>
    </source>
</evidence>
<feature type="binding site" evidence="12">
    <location>
        <position position="280"/>
    </location>
    <ligand>
        <name>NAD(+)</name>
        <dbReference type="ChEBI" id="CHEBI:57540"/>
    </ligand>
</feature>
<keyword evidence="18" id="KW-1185">Reference proteome</keyword>
<evidence type="ECO:0000313" key="18">
    <source>
        <dbReference type="Proteomes" id="UP000003947"/>
    </source>
</evidence>
<feature type="binding site" evidence="12">
    <location>
        <position position="321"/>
    </location>
    <ligand>
        <name>FAD</name>
        <dbReference type="ChEBI" id="CHEBI:57692"/>
    </ligand>
</feature>
<comment type="similarity">
    <text evidence="1 14">Belongs to the class-I pyridine nucleotide-disulfide oxidoreductase family.</text>
</comment>
<keyword evidence="9 14" id="KW-0676">Redox-active center</keyword>
<evidence type="ECO:0000256" key="14">
    <source>
        <dbReference type="RuleBase" id="RU003692"/>
    </source>
</evidence>
<dbReference type="InterPro" id="IPR023753">
    <property type="entry name" value="FAD/NAD-binding_dom"/>
</dbReference>
<dbReference type="HOGENOM" id="CLU_016755_0_3_5"/>
<dbReference type="InterPro" id="IPR006258">
    <property type="entry name" value="Lipoamide_DH"/>
</dbReference>
<name>I4YMK3_9HYPH</name>
<evidence type="ECO:0000256" key="12">
    <source>
        <dbReference type="PIRSR" id="PIRSR000350-3"/>
    </source>
</evidence>
<dbReference type="PRINTS" id="PR00411">
    <property type="entry name" value="PNDRDTASEI"/>
</dbReference>
<evidence type="ECO:0000256" key="13">
    <source>
        <dbReference type="PIRSR" id="PIRSR000350-4"/>
    </source>
</evidence>
<dbReference type="PANTHER" id="PTHR22912:SF151">
    <property type="entry name" value="DIHYDROLIPOYL DEHYDROGENASE, MITOCHONDRIAL"/>
    <property type="match status" value="1"/>
</dbReference>
<evidence type="ECO:0000259" key="15">
    <source>
        <dbReference type="Pfam" id="PF02852"/>
    </source>
</evidence>
<keyword evidence="5 12" id="KW-0274">FAD</keyword>
<evidence type="ECO:0000256" key="2">
    <source>
        <dbReference type="ARBA" id="ARBA00012608"/>
    </source>
</evidence>
<evidence type="ECO:0000256" key="8">
    <source>
        <dbReference type="ARBA" id="ARBA00023157"/>
    </source>
</evidence>
<evidence type="ECO:0000256" key="4">
    <source>
        <dbReference type="ARBA" id="ARBA00022630"/>
    </source>
</evidence>
<dbReference type="InterPro" id="IPR016156">
    <property type="entry name" value="FAD/NAD-linked_Rdtase_dimer_sf"/>
</dbReference>
<comment type="miscellaneous">
    <text evidence="14">The active site is a redox-active disulfide bond.</text>
</comment>
<evidence type="ECO:0000256" key="3">
    <source>
        <dbReference type="ARBA" id="ARBA00016961"/>
    </source>
</evidence>
<keyword evidence="6 14" id="KW-0560">Oxidoreductase</keyword>
<evidence type="ECO:0000256" key="1">
    <source>
        <dbReference type="ARBA" id="ARBA00007532"/>
    </source>
</evidence>
<dbReference type="FunFam" id="3.30.390.30:FF:000001">
    <property type="entry name" value="Dihydrolipoyl dehydrogenase"/>
    <property type="match status" value="1"/>
</dbReference>
<evidence type="ECO:0000313" key="17">
    <source>
        <dbReference type="EMBL" id="EIM25195.1"/>
    </source>
</evidence>
<feature type="domain" description="FAD/NAD(P)-binding" evidence="16">
    <location>
        <begin position="11"/>
        <end position="336"/>
    </location>
</feature>
<reference evidence="17 18" key="1">
    <citation type="submission" date="2012-02" db="EMBL/GenBank/DDBJ databases">
        <title>Improved High-Quality Draft sequence of Microvirga sp. WSM3557.</title>
        <authorList>
            <consortium name="US DOE Joint Genome Institute"/>
            <person name="Lucas S."/>
            <person name="Han J."/>
            <person name="Lapidus A."/>
            <person name="Cheng J.-F."/>
            <person name="Goodwin L."/>
            <person name="Pitluck S."/>
            <person name="Peters L."/>
            <person name="Zhang X."/>
            <person name="Detter J.C."/>
            <person name="Han C."/>
            <person name="Tapia R."/>
            <person name="Land M."/>
            <person name="Hauser L."/>
            <person name="Kyrpides N."/>
            <person name="Ivanova N."/>
            <person name="Pagani I."/>
            <person name="Brau L."/>
            <person name="Yates R."/>
            <person name="O'Hara G."/>
            <person name="Rui T."/>
            <person name="Howieson J."/>
            <person name="Reeve W."/>
            <person name="Woyke T."/>
        </authorList>
    </citation>
    <scope>NUCLEOTIDE SEQUENCE [LARGE SCALE GENOMIC DNA]</scope>
    <source>
        <strain evidence="17 18">WSM3557</strain>
    </source>
</reference>
<keyword evidence="8" id="KW-1015">Disulfide bond</keyword>
<dbReference type="InterPro" id="IPR050151">
    <property type="entry name" value="Class-I_Pyr_Nuc-Dis_Oxidored"/>
</dbReference>
<organism evidence="17 18">
    <name type="scientific">Microvirga lotononidis</name>
    <dbReference type="NCBI Taxonomy" id="864069"/>
    <lineage>
        <taxon>Bacteria</taxon>
        <taxon>Pseudomonadati</taxon>
        <taxon>Pseudomonadota</taxon>
        <taxon>Alphaproteobacteria</taxon>
        <taxon>Hyphomicrobiales</taxon>
        <taxon>Methylobacteriaceae</taxon>
        <taxon>Microvirga</taxon>
    </lineage>
</organism>
<sequence>MTFKGITPMSYDVIVIGTGPGGYVAAIRAAQLGLKTAVVEKRKTHGGTCLNVGCIPSKALLHASHMFEEARDHFAGLGIGVSAPTLDLKTMQAFKQEGVDGNTKGVEFLLKKNKIDAFIGTARIAAPGQVEVTGEDGSNQILETKNIIIATGSDVTRLPGIEIDEKIVVSSTGALELESVPKRLVVIGAGVIGLELGSVWRRLGSEVTVVEYLDRILPGMDGEVAKNFQRILTKQGFQFKLGSKVTKVEKTATGATLTFEPAAGGNPETIEADVVLVAIGRVPYTQGLGLDRVGVQLDSRGRIQTDSHFSTNVTGIYAIGDVIAGPMLAHKAEDEGVAVAEIIAGKAGHVNYDVIPSVVYTFPEVASIGKTEEELKAAGVAYNVGKFPFTANGRAKVNRTTDGFVKILADATTDKVLGVHIIGPEAGNLIHEAAITMEFGGSSEDIARTCHAHPTLAEAVKEAALAVEKRAIHM</sequence>
<dbReference type="InterPro" id="IPR036188">
    <property type="entry name" value="FAD/NAD-bd_sf"/>
</dbReference>
<dbReference type="eggNOG" id="COG1249">
    <property type="taxonomic scope" value="Bacteria"/>
</dbReference>
<dbReference type="FunFam" id="3.50.50.60:FF:000001">
    <property type="entry name" value="Dihydrolipoyl dehydrogenase, mitochondrial"/>
    <property type="match status" value="1"/>
</dbReference>
<keyword evidence="7 12" id="KW-0520">NAD</keyword>
<dbReference type="PIRSF" id="PIRSF000350">
    <property type="entry name" value="Mercury_reductase_MerA"/>
    <property type="match status" value="1"/>
</dbReference>
<dbReference type="SUPFAM" id="SSF55424">
    <property type="entry name" value="FAD/NAD-linked reductases, dimerisation (C-terminal) domain"/>
    <property type="match status" value="1"/>
</dbReference>
<feature type="binding site" evidence="12">
    <location>
        <begin position="188"/>
        <end position="195"/>
    </location>
    <ligand>
        <name>NAD(+)</name>
        <dbReference type="ChEBI" id="CHEBI:57540"/>
    </ligand>
</feature>
<dbReference type="STRING" id="864069.MicloDRAFT_00059160"/>
<dbReference type="EMBL" id="JH660647">
    <property type="protein sequence ID" value="EIM25195.1"/>
    <property type="molecule type" value="Genomic_DNA"/>
</dbReference>
<comment type="catalytic activity">
    <reaction evidence="10 14">
        <text>N(6)-[(R)-dihydrolipoyl]-L-lysyl-[protein] + NAD(+) = N(6)-[(R)-lipoyl]-L-lysyl-[protein] + NADH + H(+)</text>
        <dbReference type="Rhea" id="RHEA:15045"/>
        <dbReference type="Rhea" id="RHEA-COMP:10474"/>
        <dbReference type="Rhea" id="RHEA-COMP:10475"/>
        <dbReference type="ChEBI" id="CHEBI:15378"/>
        <dbReference type="ChEBI" id="CHEBI:57540"/>
        <dbReference type="ChEBI" id="CHEBI:57945"/>
        <dbReference type="ChEBI" id="CHEBI:83099"/>
        <dbReference type="ChEBI" id="CHEBI:83100"/>
        <dbReference type="EC" id="1.8.1.4"/>
    </reaction>
</comment>
<dbReference type="Proteomes" id="UP000003947">
    <property type="component" value="Unassembled WGS sequence"/>
</dbReference>
<accession>I4YMK3</accession>
<proteinExistence type="inferred from homology"/>
<dbReference type="EC" id="1.8.1.4" evidence="2 14"/>
<gene>
    <name evidence="17" type="ORF">MicloDRAFT_00059160</name>
</gene>
<evidence type="ECO:0000256" key="6">
    <source>
        <dbReference type="ARBA" id="ARBA00023002"/>
    </source>
</evidence>
<dbReference type="GO" id="GO:0006103">
    <property type="term" value="P:2-oxoglutarate metabolic process"/>
    <property type="evidence" value="ECO:0007669"/>
    <property type="project" value="TreeGrafter"/>
</dbReference>
<dbReference type="Gene3D" id="3.30.390.30">
    <property type="match status" value="1"/>
</dbReference>
<dbReference type="SUPFAM" id="SSF51905">
    <property type="entry name" value="FAD/NAD(P)-binding domain"/>
    <property type="match status" value="1"/>
</dbReference>
<dbReference type="AlphaFoldDB" id="I4YMK3"/>
<dbReference type="PROSITE" id="PS00076">
    <property type="entry name" value="PYRIDINE_REDOX_1"/>
    <property type="match status" value="1"/>
</dbReference>
<dbReference type="GO" id="GO:0004148">
    <property type="term" value="F:dihydrolipoyl dehydrogenase (NADH) activity"/>
    <property type="evidence" value="ECO:0007669"/>
    <property type="project" value="UniProtKB-EC"/>
</dbReference>